<name>A0ABY2WUU7_9RHOB</name>
<evidence type="ECO:0000313" key="6">
    <source>
        <dbReference type="Proteomes" id="UP001193035"/>
    </source>
</evidence>
<evidence type="ECO:0000256" key="3">
    <source>
        <dbReference type="ARBA" id="ARBA00022840"/>
    </source>
</evidence>
<organism evidence="5 6">
    <name type="scientific">Ruegeria sediminis</name>
    <dbReference type="NCBI Taxonomy" id="2583820"/>
    <lineage>
        <taxon>Bacteria</taxon>
        <taxon>Pseudomonadati</taxon>
        <taxon>Pseudomonadota</taxon>
        <taxon>Alphaproteobacteria</taxon>
        <taxon>Rhodobacterales</taxon>
        <taxon>Roseobacteraceae</taxon>
        <taxon>Ruegeria</taxon>
    </lineage>
</organism>
<dbReference type="PANTHER" id="PTHR23407:SF1">
    <property type="entry name" value="5-FORMYLTETRAHYDROFOLATE CYCLO-LIGASE"/>
    <property type="match status" value="1"/>
</dbReference>
<dbReference type="Pfam" id="PF01812">
    <property type="entry name" value="5-FTHF_cyc-lig"/>
    <property type="match status" value="1"/>
</dbReference>
<keyword evidence="6" id="KW-1185">Reference proteome</keyword>
<dbReference type="NCBIfam" id="TIGR02727">
    <property type="entry name" value="MTHFS_bact"/>
    <property type="match status" value="1"/>
</dbReference>
<sequence>MTQDRPGDAPCFAHDLVNGFPVDHTTWRDVTRFRKAERARLLALRDQMRPPERTRQADVISEGLDRLVTPGPGNVVAVYWPIRAELDLRNWMRRCHDAGATVVLPVVAEKEAPLQFRKWSPGCRMTRGIWRIPIPAQGAVLNPDVIVSPVLGIDVQGYRLGNGGGYYDRTLAAMERKPLTIGIGQDFARIDTIYPMPWDIPMDKVLLGDGSSWRRETD</sequence>
<comment type="cofactor">
    <cofactor evidence="4">
        <name>Mg(2+)</name>
        <dbReference type="ChEBI" id="CHEBI:18420"/>
    </cofactor>
</comment>
<evidence type="ECO:0000313" key="5">
    <source>
        <dbReference type="EMBL" id="TMV06384.1"/>
    </source>
</evidence>
<dbReference type="SUPFAM" id="SSF100950">
    <property type="entry name" value="NagB/RpiA/CoA transferase-like"/>
    <property type="match status" value="1"/>
</dbReference>
<dbReference type="GO" id="GO:0030272">
    <property type="term" value="F:5-formyltetrahydrofolate cyclo-ligase activity"/>
    <property type="evidence" value="ECO:0007669"/>
    <property type="project" value="UniProtKB-EC"/>
</dbReference>
<keyword evidence="2 4" id="KW-0547">Nucleotide-binding</keyword>
<comment type="caution">
    <text evidence="5">The sequence shown here is derived from an EMBL/GenBank/DDBJ whole genome shotgun (WGS) entry which is preliminary data.</text>
</comment>
<keyword evidence="4" id="KW-0460">Magnesium</keyword>
<keyword evidence="5" id="KW-0436">Ligase</keyword>
<keyword evidence="3 4" id="KW-0067">ATP-binding</keyword>
<comment type="similarity">
    <text evidence="1 4">Belongs to the 5-formyltetrahydrofolate cyclo-ligase family.</text>
</comment>
<dbReference type="EMBL" id="VCPD01000005">
    <property type="protein sequence ID" value="TMV06384.1"/>
    <property type="molecule type" value="Genomic_DNA"/>
</dbReference>
<evidence type="ECO:0000256" key="2">
    <source>
        <dbReference type="ARBA" id="ARBA00022741"/>
    </source>
</evidence>
<gene>
    <name evidence="5" type="ORF">FGK63_14620</name>
</gene>
<proteinExistence type="inferred from homology"/>
<dbReference type="InterPro" id="IPR037171">
    <property type="entry name" value="NagB/RpiA_transferase-like"/>
</dbReference>
<reference evidence="5 6" key="1">
    <citation type="submission" date="2019-05" db="EMBL/GenBank/DDBJ databases">
        <title>Ruegeria sp. nov., isolated from tidal flat.</title>
        <authorList>
            <person name="Kim W."/>
        </authorList>
    </citation>
    <scope>NUCLEOTIDE SEQUENCE [LARGE SCALE GENOMIC DNA]</scope>
    <source>
        <strain evidence="5 6">CAU 1488</strain>
    </source>
</reference>
<dbReference type="Proteomes" id="UP001193035">
    <property type="component" value="Unassembled WGS sequence"/>
</dbReference>
<dbReference type="EC" id="6.3.3.2" evidence="4"/>
<accession>A0ABY2WUU7</accession>
<dbReference type="PANTHER" id="PTHR23407">
    <property type="entry name" value="ATPASE INHIBITOR/5-FORMYLTETRAHYDROFOLATE CYCLO-LIGASE"/>
    <property type="match status" value="1"/>
</dbReference>
<comment type="catalytic activity">
    <reaction evidence="4">
        <text>(6S)-5-formyl-5,6,7,8-tetrahydrofolate + ATP = (6R)-5,10-methenyltetrahydrofolate + ADP + phosphate</text>
        <dbReference type="Rhea" id="RHEA:10488"/>
        <dbReference type="ChEBI" id="CHEBI:30616"/>
        <dbReference type="ChEBI" id="CHEBI:43474"/>
        <dbReference type="ChEBI" id="CHEBI:57455"/>
        <dbReference type="ChEBI" id="CHEBI:57457"/>
        <dbReference type="ChEBI" id="CHEBI:456216"/>
        <dbReference type="EC" id="6.3.3.2"/>
    </reaction>
</comment>
<evidence type="ECO:0000256" key="4">
    <source>
        <dbReference type="RuleBase" id="RU361279"/>
    </source>
</evidence>
<dbReference type="InterPro" id="IPR024185">
    <property type="entry name" value="FTHF_cligase-like_sf"/>
</dbReference>
<dbReference type="RefSeq" id="WP_138843545.1">
    <property type="nucleotide sequence ID" value="NZ_VCPD01000005.1"/>
</dbReference>
<protein>
    <recommendedName>
        <fullName evidence="4">5-formyltetrahydrofolate cyclo-ligase</fullName>
        <ecNumber evidence="4">6.3.3.2</ecNumber>
    </recommendedName>
</protein>
<evidence type="ECO:0000256" key="1">
    <source>
        <dbReference type="ARBA" id="ARBA00010638"/>
    </source>
</evidence>
<keyword evidence="4" id="KW-0479">Metal-binding</keyword>
<dbReference type="Gene3D" id="3.40.50.10420">
    <property type="entry name" value="NagB/RpiA/CoA transferase-like"/>
    <property type="match status" value="1"/>
</dbReference>
<dbReference type="InterPro" id="IPR002698">
    <property type="entry name" value="FTHF_cligase"/>
</dbReference>